<evidence type="ECO:0000256" key="6">
    <source>
        <dbReference type="NCBIfam" id="TIGR00152"/>
    </source>
</evidence>
<keyword evidence="4 5" id="KW-0173">Coenzyme A biosynthesis</keyword>
<comment type="catalytic activity">
    <reaction evidence="5">
        <text>3'-dephospho-CoA + ATP = ADP + CoA + H(+)</text>
        <dbReference type="Rhea" id="RHEA:18245"/>
        <dbReference type="ChEBI" id="CHEBI:15378"/>
        <dbReference type="ChEBI" id="CHEBI:30616"/>
        <dbReference type="ChEBI" id="CHEBI:57287"/>
        <dbReference type="ChEBI" id="CHEBI:57328"/>
        <dbReference type="ChEBI" id="CHEBI:456216"/>
        <dbReference type="EC" id="2.7.1.24"/>
    </reaction>
</comment>
<dbReference type="PANTHER" id="PTHR10695:SF46">
    <property type="entry name" value="BIFUNCTIONAL COENZYME A SYNTHASE-RELATED"/>
    <property type="match status" value="1"/>
</dbReference>
<dbReference type="PANTHER" id="PTHR10695">
    <property type="entry name" value="DEPHOSPHO-COA KINASE-RELATED"/>
    <property type="match status" value="1"/>
</dbReference>
<dbReference type="Proteomes" id="UP000613193">
    <property type="component" value="Unassembled WGS sequence"/>
</dbReference>
<dbReference type="HAMAP" id="MF_00376">
    <property type="entry name" value="Dephospho_CoA_kinase"/>
    <property type="match status" value="1"/>
</dbReference>
<dbReference type="EMBL" id="JAEHFW010000003">
    <property type="protein sequence ID" value="MBK0380845.1"/>
    <property type="molecule type" value="Genomic_DNA"/>
</dbReference>
<dbReference type="SUPFAM" id="SSF52540">
    <property type="entry name" value="P-loop containing nucleoside triphosphate hydrolases"/>
    <property type="match status" value="1"/>
</dbReference>
<dbReference type="GO" id="GO:0005737">
    <property type="term" value="C:cytoplasm"/>
    <property type="evidence" value="ECO:0007669"/>
    <property type="project" value="UniProtKB-SubCell"/>
</dbReference>
<dbReference type="InterPro" id="IPR027417">
    <property type="entry name" value="P-loop_NTPase"/>
</dbReference>
<dbReference type="CDD" id="cd02022">
    <property type="entry name" value="DPCK"/>
    <property type="match status" value="1"/>
</dbReference>
<dbReference type="Gene3D" id="3.40.50.300">
    <property type="entry name" value="P-loop containing nucleotide triphosphate hydrolases"/>
    <property type="match status" value="1"/>
</dbReference>
<dbReference type="EC" id="2.7.1.24" evidence="5 6"/>
<comment type="similarity">
    <text evidence="1 5">Belongs to the CoaE family.</text>
</comment>
<evidence type="ECO:0000256" key="2">
    <source>
        <dbReference type="ARBA" id="ARBA00022741"/>
    </source>
</evidence>
<sequence>MLKVGITGNIGSGKTTVCKIFEVLGIPVFYADDQAKELMSTDGLLIEQIKAAFGSESYFEDGSLNRKHIAAIVFNNSDQLVKLNTLVHPAVFRAFDAWAKKFDGDNHTPYVLKEAALLFESDSYKMCDRSLMVSAPLNVRLQRVIARDGITFDEANKRNDRQFTEAQKLDMADDVIINDDTQLVIPQVLKLHKRYLALATK</sequence>
<dbReference type="PROSITE" id="PS51219">
    <property type="entry name" value="DPCK"/>
    <property type="match status" value="1"/>
</dbReference>
<proteinExistence type="inferred from homology"/>
<dbReference type="RefSeq" id="WP_200067380.1">
    <property type="nucleotide sequence ID" value="NZ_JAEHFW010000003.1"/>
</dbReference>
<keyword evidence="5 7" id="KW-0418">Kinase</keyword>
<dbReference type="NCBIfam" id="TIGR00152">
    <property type="entry name" value="dephospho-CoA kinase"/>
    <property type="match status" value="1"/>
</dbReference>
<keyword evidence="3 5" id="KW-0067">ATP-binding</keyword>
<keyword evidence="8" id="KW-1185">Reference proteome</keyword>
<comment type="function">
    <text evidence="5">Catalyzes the phosphorylation of the 3'-hydroxyl group of dephosphocoenzyme A to form coenzyme A.</text>
</comment>
<evidence type="ECO:0000256" key="5">
    <source>
        <dbReference type="HAMAP-Rule" id="MF_00376"/>
    </source>
</evidence>
<accession>A0A934UP75</accession>
<dbReference type="Pfam" id="PF01121">
    <property type="entry name" value="CoaE"/>
    <property type="match status" value="1"/>
</dbReference>
<organism evidence="7 8">
    <name type="scientific">Mucilaginibacter segetis</name>
    <dbReference type="NCBI Taxonomy" id="2793071"/>
    <lineage>
        <taxon>Bacteria</taxon>
        <taxon>Pseudomonadati</taxon>
        <taxon>Bacteroidota</taxon>
        <taxon>Sphingobacteriia</taxon>
        <taxon>Sphingobacteriales</taxon>
        <taxon>Sphingobacteriaceae</taxon>
        <taxon>Mucilaginibacter</taxon>
    </lineage>
</organism>
<keyword evidence="2 5" id="KW-0547">Nucleotide-binding</keyword>
<evidence type="ECO:0000313" key="8">
    <source>
        <dbReference type="Proteomes" id="UP000613193"/>
    </source>
</evidence>
<keyword evidence="5 7" id="KW-0808">Transferase</keyword>
<evidence type="ECO:0000256" key="1">
    <source>
        <dbReference type="ARBA" id="ARBA00009018"/>
    </source>
</evidence>
<evidence type="ECO:0000256" key="4">
    <source>
        <dbReference type="ARBA" id="ARBA00022993"/>
    </source>
</evidence>
<dbReference type="GO" id="GO:0004140">
    <property type="term" value="F:dephospho-CoA kinase activity"/>
    <property type="evidence" value="ECO:0007669"/>
    <property type="project" value="UniProtKB-UniRule"/>
</dbReference>
<dbReference type="AlphaFoldDB" id="A0A934UP75"/>
<feature type="binding site" evidence="5">
    <location>
        <begin position="11"/>
        <end position="16"/>
    </location>
    <ligand>
        <name>ATP</name>
        <dbReference type="ChEBI" id="CHEBI:30616"/>
    </ligand>
</feature>
<dbReference type="GO" id="GO:0015937">
    <property type="term" value="P:coenzyme A biosynthetic process"/>
    <property type="evidence" value="ECO:0007669"/>
    <property type="project" value="UniProtKB-UniRule"/>
</dbReference>
<comment type="subcellular location">
    <subcellularLocation>
        <location evidence="5">Cytoplasm</location>
    </subcellularLocation>
</comment>
<protein>
    <recommendedName>
        <fullName evidence="5 6">Dephospho-CoA kinase</fullName>
        <ecNumber evidence="5 6">2.7.1.24</ecNumber>
    </recommendedName>
    <alternativeName>
        <fullName evidence="5">Dephosphocoenzyme A kinase</fullName>
    </alternativeName>
</protein>
<evidence type="ECO:0000313" key="7">
    <source>
        <dbReference type="EMBL" id="MBK0380845.1"/>
    </source>
</evidence>
<comment type="caution">
    <text evidence="7">The sequence shown here is derived from an EMBL/GenBank/DDBJ whole genome shotgun (WGS) entry which is preliminary data.</text>
</comment>
<comment type="pathway">
    <text evidence="5">Cofactor biosynthesis; coenzyme A biosynthesis; CoA from (R)-pantothenate: step 5/5.</text>
</comment>
<keyword evidence="5" id="KW-0963">Cytoplasm</keyword>
<gene>
    <name evidence="5" type="primary">coaE</name>
    <name evidence="7" type="ORF">I5M19_16090</name>
</gene>
<name>A0A934UP75_9SPHI</name>
<dbReference type="GO" id="GO:0005524">
    <property type="term" value="F:ATP binding"/>
    <property type="evidence" value="ECO:0007669"/>
    <property type="project" value="UniProtKB-UniRule"/>
</dbReference>
<dbReference type="InterPro" id="IPR001977">
    <property type="entry name" value="Depp_CoAkinase"/>
</dbReference>
<reference evidence="7" key="1">
    <citation type="submission" date="2020-12" db="EMBL/GenBank/DDBJ databases">
        <title>Bacterial novel species Mucilaginibacter sp. SD-g isolated from soil.</title>
        <authorList>
            <person name="Jung H.-Y."/>
        </authorList>
    </citation>
    <scope>NUCLEOTIDE SEQUENCE</scope>
    <source>
        <strain evidence="7">SD-g</strain>
    </source>
</reference>
<evidence type="ECO:0000256" key="3">
    <source>
        <dbReference type="ARBA" id="ARBA00022840"/>
    </source>
</evidence>